<evidence type="ECO:0008006" key="3">
    <source>
        <dbReference type="Google" id="ProtNLM"/>
    </source>
</evidence>
<dbReference type="RefSeq" id="WP_306749978.1">
    <property type="nucleotide sequence ID" value="NZ_NSDM01000017.1"/>
</dbReference>
<dbReference type="EMBL" id="NSDM01000017">
    <property type="protein sequence ID" value="MDQ2588329.1"/>
    <property type="molecule type" value="Genomic_DNA"/>
</dbReference>
<comment type="caution">
    <text evidence="1">The sequence shown here is derived from an EMBL/GenBank/DDBJ whole genome shotgun (WGS) entry which is preliminary data.</text>
</comment>
<protein>
    <recommendedName>
        <fullName evidence="3">Histidine kinase/HSP90-like ATPase domain-containing protein</fullName>
    </recommendedName>
</protein>
<dbReference type="InterPro" id="IPR036890">
    <property type="entry name" value="HATPase_C_sf"/>
</dbReference>
<keyword evidence="2" id="KW-1185">Reference proteome</keyword>
<dbReference type="PANTHER" id="PTHR35526">
    <property type="entry name" value="ANTI-SIGMA-F FACTOR RSBW-RELATED"/>
    <property type="match status" value="1"/>
</dbReference>
<sequence length="130" mass="14367">MDVVEPPGDHIDLDREGGFPLHRARRWITGSFPDVSRERLSTLLLVADALLANAFEHAAGPRRVRLLRSPDRALVRVEVDDASPHLLPVLGRPGAADRRHRGLLLVNRLSSLWGVTPGADHKTVWAEVVV</sequence>
<name>A0ABU0XAT1_9PSEU</name>
<evidence type="ECO:0000313" key="1">
    <source>
        <dbReference type="EMBL" id="MDQ2588329.1"/>
    </source>
</evidence>
<reference evidence="1 2" key="1">
    <citation type="submission" date="2017-06" db="EMBL/GenBank/DDBJ databases">
        <title>Cultured bacterium strain Saccharothrix yanglingensis Hhs.015.</title>
        <authorList>
            <person name="Xia Y."/>
        </authorList>
    </citation>
    <scope>NUCLEOTIDE SEQUENCE [LARGE SCALE GENOMIC DNA]</scope>
    <source>
        <strain evidence="1 2">Hhs.015</strain>
    </source>
</reference>
<proteinExistence type="predicted"/>
<organism evidence="1 2">
    <name type="scientific">Saccharothrix yanglingensis</name>
    <dbReference type="NCBI Taxonomy" id="659496"/>
    <lineage>
        <taxon>Bacteria</taxon>
        <taxon>Bacillati</taxon>
        <taxon>Actinomycetota</taxon>
        <taxon>Actinomycetes</taxon>
        <taxon>Pseudonocardiales</taxon>
        <taxon>Pseudonocardiaceae</taxon>
        <taxon>Saccharothrix</taxon>
    </lineage>
</organism>
<dbReference type="SUPFAM" id="SSF55874">
    <property type="entry name" value="ATPase domain of HSP90 chaperone/DNA topoisomerase II/histidine kinase"/>
    <property type="match status" value="1"/>
</dbReference>
<accession>A0ABU0XAT1</accession>
<gene>
    <name evidence="1" type="ORF">CKY47_31070</name>
</gene>
<dbReference type="CDD" id="cd16936">
    <property type="entry name" value="HATPase_RsbW-like"/>
    <property type="match status" value="1"/>
</dbReference>
<evidence type="ECO:0000313" key="2">
    <source>
        <dbReference type="Proteomes" id="UP001225605"/>
    </source>
</evidence>
<dbReference type="InterPro" id="IPR050267">
    <property type="entry name" value="Anti-sigma-factor_SerPK"/>
</dbReference>
<dbReference type="Proteomes" id="UP001225605">
    <property type="component" value="Unassembled WGS sequence"/>
</dbReference>
<dbReference type="PANTHER" id="PTHR35526:SF3">
    <property type="entry name" value="ANTI-SIGMA-F FACTOR RSBW"/>
    <property type="match status" value="1"/>
</dbReference>
<dbReference type="Gene3D" id="3.30.565.10">
    <property type="entry name" value="Histidine kinase-like ATPase, C-terminal domain"/>
    <property type="match status" value="1"/>
</dbReference>